<dbReference type="Pfam" id="PF09537">
    <property type="entry name" value="DUF2383"/>
    <property type="match status" value="1"/>
</dbReference>
<feature type="region of interest" description="Disordered" evidence="1">
    <location>
        <begin position="143"/>
        <end position="190"/>
    </location>
</feature>
<evidence type="ECO:0000256" key="1">
    <source>
        <dbReference type="SAM" id="MobiDB-lite"/>
    </source>
</evidence>
<feature type="domain" description="DUF2383" evidence="2">
    <location>
        <begin position="9"/>
        <end position="114"/>
    </location>
</feature>
<name>A0ABW2MT08_9FLAO</name>
<dbReference type="Gene3D" id="1.20.1260.10">
    <property type="match status" value="1"/>
</dbReference>
<keyword evidence="4" id="KW-1185">Reference proteome</keyword>
<feature type="compositionally biased region" description="Basic and acidic residues" evidence="1">
    <location>
        <begin position="168"/>
        <end position="180"/>
    </location>
</feature>
<evidence type="ECO:0000313" key="4">
    <source>
        <dbReference type="Proteomes" id="UP001596415"/>
    </source>
</evidence>
<protein>
    <submittedName>
        <fullName evidence="3">DUF2383 domain-containing protein</fullName>
    </submittedName>
</protein>
<sequence length="190" mass="22152">MKENYTDFNKLNRLLVASFEAEKLYYNAAQDAQTTELKRFLNYMAVERNRMSHSISNELHGRDIEPLKEDADKGNLDRTWHEIKEALEHFNSDVIINQCIARDRNNVKRYDDLILSAKLPSEIIEILEKQRDQLNWYMKQAEQHKNDPFKKEASTRDEALGNATPSSKKSDGKNDTKEVGKIISFRSKAM</sequence>
<dbReference type="RefSeq" id="WP_380216672.1">
    <property type="nucleotide sequence ID" value="NZ_JBHTBN010000001.1"/>
</dbReference>
<proteinExistence type="predicted"/>
<evidence type="ECO:0000313" key="3">
    <source>
        <dbReference type="EMBL" id="MFC7356831.1"/>
    </source>
</evidence>
<dbReference type="EMBL" id="JBHTBN010000001">
    <property type="protein sequence ID" value="MFC7356831.1"/>
    <property type="molecule type" value="Genomic_DNA"/>
</dbReference>
<gene>
    <name evidence="3" type="ORF">ACFQO1_03960</name>
</gene>
<organism evidence="3 4">
    <name type="scientific">Jejudonia soesokkakensis</name>
    <dbReference type="NCBI Taxonomy" id="1323432"/>
    <lineage>
        <taxon>Bacteria</taxon>
        <taxon>Pseudomonadati</taxon>
        <taxon>Bacteroidota</taxon>
        <taxon>Flavobacteriia</taxon>
        <taxon>Flavobacteriales</taxon>
        <taxon>Flavobacteriaceae</taxon>
        <taxon>Jejudonia</taxon>
    </lineage>
</organism>
<evidence type="ECO:0000259" key="2">
    <source>
        <dbReference type="Pfam" id="PF09537"/>
    </source>
</evidence>
<accession>A0ABW2MT08</accession>
<comment type="caution">
    <text evidence="3">The sequence shown here is derived from an EMBL/GenBank/DDBJ whole genome shotgun (WGS) entry which is preliminary data.</text>
</comment>
<dbReference type="InterPro" id="IPR012347">
    <property type="entry name" value="Ferritin-like"/>
</dbReference>
<dbReference type="Proteomes" id="UP001596415">
    <property type="component" value="Unassembled WGS sequence"/>
</dbReference>
<feature type="compositionally biased region" description="Basic and acidic residues" evidence="1">
    <location>
        <begin position="143"/>
        <end position="159"/>
    </location>
</feature>
<reference evidence="4" key="1">
    <citation type="journal article" date="2019" name="Int. J. Syst. Evol. Microbiol.">
        <title>The Global Catalogue of Microorganisms (GCM) 10K type strain sequencing project: providing services to taxonomists for standard genome sequencing and annotation.</title>
        <authorList>
            <consortium name="The Broad Institute Genomics Platform"/>
            <consortium name="The Broad Institute Genome Sequencing Center for Infectious Disease"/>
            <person name="Wu L."/>
            <person name="Ma J."/>
        </authorList>
    </citation>
    <scope>NUCLEOTIDE SEQUENCE [LARGE SCALE GENOMIC DNA]</scope>
    <source>
        <strain evidence="4">CGMCC 1.16306</strain>
    </source>
</reference>
<dbReference type="InterPro" id="IPR019052">
    <property type="entry name" value="DUF2383"/>
</dbReference>